<keyword evidence="2" id="KW-1185">Reference proteome</keyword>
<accession>A0ABV0TKE2</accession>
<reference evidence="1 2" key="1">
    <citation type="submission" date="2021-06" db="EMBL/GenBank/DDBJ databases">
        <authorList>
            <person name="Palmer J.M."/>
        </authorList>
    </citation>
    <scope>NUCLEOTIDE SEQUENCE [LARGE SCALE GENOMIC DNA]</scope>
    <source>
        <strain evidence="2">if_2019</strain>
        <tissue evidence="1">Muscle</tissue>
    </source>
</reference>
<comment type="caution">
    <text evidence="1">The sequence shown here is derived from an EMBL/GenBank/DDBJ whole genome shotgun (WGS) entry which is preliminary data.</text>
</comment>
<dbReference type="Proteomes" id="UP001482620">
    <property type="component" value="Unassembled WGS sequence"/>
</dbReference>
<name>A0ABV0TKE2_9TELE</name>
<gene>
    <name evidence="1" type="ORF">ILYODFUR_014204</name>
</gene>
<evidence type="ECO:0000313" key="2">
    <source>
        <dbReference type="Proteomes" id="UP001482620"/>
    </source>
</evidence>
<organism evidence="1 2">
    <name type="scientific">Ilyodon furcidens</name>
    <name type="common">goldbreast splitfin</name>
    <dbReference type="NCBI Taxonomy" id="33524"/>
    <lineage>
        <taxon>Eukaryota</taxon>
        <taxon>Metazoa</taxon>
        <taxon>Chordata</taxon>
        <taxon>Craniata</taxon>
        <taxon>Vertebrata</taxon>
        <taxon>Euteleostomi</taxon>
        <taxon>Actinopterygii</taxon>
        <taxon>Neopterygii</taxon>
        <taxon>Teleostei</taxon>
        <taxon>Neoteleostei</taxon>
        <taxon>Acanthomorphata</taxon>
        <taxon>Ovalentaria</taxon>
        <taxon>Atherinomorphae</taxon>
        <taxon>Cyprinodontiformes</taxon>
        <taxon>Goodeidae</taxon>
        <taxon>Ilyodon</taxon>
    </lineage>
</organism>
<evidence type="ECO:0000313" key="1">
    <source>
        <dbReference type="EMBL" id="MEQ2232707.1"/>
    </source>
</evidence>
<proteinExistence type="predicted"/>
<protein>
    <submittedName>
        <fullName evidence="1">Uncharacterized protein</fullName>
    </submittedName>
</protein>
<sequence>MEFTCGGVPLWGRGIVAFGFGGMCSISVSLLRVALWEGSCWGSLGVRDSWGWDRSSLGGRDCSVLGGSGWRAGLSDVDPSFVYSPLSGGGWGLLGTGLGTGVTRVWAVLALSAFPP</sequence>
<dbReference type="EMBL" id="JAHRIQ010035943">
    <property type="protein sequence ID" value="MEQ2232707.1"/>
    <property type="molecule type" value="Genomic_DNA"/>
</dbReference>